<name>A0A1S3J1N6_LINAN</name>
<dbReference type="GO" id="GO:0005576">
    <property type="term" value="C:extracellular region"/>
    <property type="evidence" value="ECO:0007669"/>
    <property type="project" value="InterPro"/>
</dbReference>
<accession>A0A1S3J1N6</accession>
<dbReference type="OMA" id="ELTCRIT"/>
<dbReference type="Proteomes" id="UP000085678">
    <property type="component" value="Unplaced"/>
</dbReference>
<feature type="transmembrane region" description="Helical" evidence="4">
    <location>
        <begin position="100"/>
        <end position="123"/>
    </location>
</feature>
<dbReference type="KEGG" id="lak:106169423"/>
<keyword evidence="5" id="KW-1185">Reference proteome</keyword>
<evidence type="ECO:0000256" key="4">
    <source>
        <dbReference type="SAM" id="Phobius"/>
    </source>
</evidence>
<evidence type="ECO:0000256" key="1">
    <source>
        <dbReference type="ARBA" id="ARBA00010090"/>
    </source>
</evidence>
<gene>
    <name evidence="6" type="primary">LOC106169423</name>
</gene>
<sequence length="278" mass="29026">MAHPVTCEPGPLSTEREMEESENKLKGKRLKCSELLTLMMCLAQAAEEASKNLHDLADEIDEHFRKCVRGKIAGSAASLAGFPLIAIGFGLSFVTFGASLGLSIAGAALSGAGGITAAGSGLAEHFITKAKCKTAQEAVDAVLEKAREIQERCEEIENMAPTPGACSAVFNAGALTKNVASSVGISVFNGLKLAGGVADDAAATVFKGLGTGLRVLHIGGFVVSALFVPVDVYTLASSSIKEHRKAGSEEANEIRDLAREMHRLAQETRSGQVEIDQI</sequence>
<evidence type="ECO:0000313" key="5">
    <source>
        <dbReference type="Proteomes" id="UP000085678"/>
    </source>
</evidence>
<dbReference type="GO" id="GO:0042157">
    <property type="term" value="P:lipoprotein metabolic process"/>
    <property type="evidence" value="ECO:0007669"/>
    <property type="project" value="InterPro"/>
</dbReference>
<feature type="region of interest" description="Disordered" evidence="3">
    <location>
        <begin position="1"/>
        <end position="24"/>
    </location>
</feature>
<keyword evidence="4" id="KW-0812">Transmembrane</keyword>
<dbReference type="GO" id="GO:0006869">
    <property type="term" value="P:lipid transport"/>
    <property type="evidence" value="ECO:0007669"/>
    <property type="project" value="InterPro"/>
</dbReference>
<dbReference type="InParanoid" id="A0A1S3J1N6"/>
<dbReference type="PANTHER" id="PTHR14096">
    <property type="entry name" value="APOLIPOPROTEIN L"/>
    <property type="match status" value="1"/>
</dbReference>
<dbReference type="AlphaFoldDB" id="A0A1S3J1N6"/>
<protein>
    <submittedName>
        <fullName evidence="6">Uncharacterized protein LOC106169423</fullName>
    </submittedName>
</protein>
<evidence type="ECO:0000256" key="2">
    <source>
        <dbReference type="SAM" id="Coils"/>
    </source>
</evidence>
<proteinExistence type="inferred from homology"/>
<evidence type="ECO:0000313" key="6">
    <source>
        <dbReference type="RefSeq" id="XP_013404335.1"/>
    </source>
</evidence>
<keyword evidence="4" id="KW-0472">Membrane</keyword>
<feature type="coiled-coil region" evidence="2">
    <location>
        <begin position="132"/>
        <end position="159"/>
    </location>
</feature>
<dbReference type="Pfam" id="PF05461">
    <property type="entry name" value="ApoL"/>
    <property type="match status" value="1"/>
</dbReference>
<comment type="similarity">
    <text evidence="1">Belongs to the apolipoprotein L family.</text>
</comment>
<keyword evidence="4" id="KW-1133">Transmembrane helix</keyword>
<evidence type="ECO:0000256" key="3">
    <source>
        <dbReference type="SAM" id="MobiDB-lite"/>
    </source>
</evidence>
<dbReference type="PANTHER" id="PTHR14096:SF28">
    <property type="entry name" value="APOLIPOPROTEIN L, 1-RELATED"/>
    <property type="match status" value="1"/>
</dbReference>
<feature type="transmembrane region" description="Helical" evidence="4">
    <location>
        <begin position="72"/>
        <end position="94"/>
    </location>
</feature>
<feature type="coiled-coil region" evidence="2">
    <location>
        <begin position="39"/>
        <end position="66"/>
    </location>
</feature>
<keyword evidence="2" id="KW-0175">Coiled coil</keyword>
<reference evidence="6" key="1">
    <citation type="submission" date="2025-08" db="UniProtKB">
        <authorList>
            <consortium name="RefSeq"/>
        </authorList>
    </citation>
    <scope>IDENTIFICATION</scope>
    <source>
        <tissue evidence="6">Gonads</tissue>
    </source>
</reference>
<dbReference type="GO" id="GO:0016020">
    <property type="term" value="C:membrane"/>
    <property type="evidence" value="ECO:0007669"/>
    <property type="project" value="TreeGrafter"/>
</dbReference>
<organism evidence="5 6">
    <name type="scientific">Lingula anatina</name>
    <name type="common">Brachiopod</name>
    <name type="synonym">Lingula unguis</name>
    <dbReference type="NCBI Taxonomy" id="7574"/>
    <lineage>
        <taxon>Eukaryota</taxon>
        <taxon>Metazoa</taxon>
        <taxon>Spiralia</taxon>
        <taxon>Lophotrochozoa</taxon>
        <taxon>Brachiopoda</taxon>
        <taxon>Linguliformea</taxon>
        <taxon>Lingulata</taxon>
        <taxon>Lingulida</taxon>
        <taxon>Linguloidea</taxon>
        <taxon>Lingulidae</taxon>
        <taxon>Lingula</taxon>
    </lineage>
</organism>
<dbReference type="GO" id="GO:0008289">
    <property type="term" value="F:lipid binding"/>
    <property type="evidence" value="ECO:0007669"/>
    <property type="project" value="InterPro"/>
</dbReference>
<dbReference type="InterPro" id="IPR008405">
    <property type="entry name" value="ApoL"/>
</dbReference>
<dbReference type="GeneID" id="106169423"/>
<dbReference type="RefSeq" id="XP_013404335.1">
    <property type="nucleotide sequence ID" value="XM_013548881.1"/>
</dbReference>
<dbReference type="OrthoDB" id="5976087at2759"/>